<protein>
    <submittedName>
        <fullName evidence="1">Uncharacterized protein</fullName>
    </submittedName>
</protein>
<name>A0A6C0DVH0_9ZZZZ</name>
<organism evidence="1">
    <name type="scientific">viral metagenome</name>
    <dbReference type="NCBI Taxonomy" id="1070528"/>
    <lineage>
        <taxon>unclassified sequences</taxon>
        <taxon>metagenomes</taxon>
        <taxon>organismal metagenomes</taxon>
    </lineage>
</organism>
<dbReference type="EMBL" id="MN739677">
    <property type="protein sequence ID" value="QHT20462.1"/>
    <property type="molecule type" value="Genomic_DNA"/>
</dbReference>
<evidence type="ECO:0000313" key="1">
    <source>
        <dbReference type="EMBL" id="QHT20462.1"/>
    </source>
</evidence>
<dbReference type="AlphaFoldDB" id="A0A6C0DVH0"/>
<reference evidence="1" key="1">
    <citation type="journal article" date="2020" name="Nature">
        <title>Giant virus diversity and host interactions through global metagenomics.</title>
        <authorList>
            <person name="Schulz F."/>
            <person name="Roux S."/>
            <person name="Paez-Espino D."/>
            <person name="Jungbluth S."/>
            <person name="Walsh D.A."/>
            <person name="Denef V.J."/>
            <person name="McMahon K.D."/>
            <person name="Konstantinidis K.T."/>
            <person name="Eloe-Fadrosh E.A."/>
            <person name="Kyrpides N.C."/>
            <person name="Woyke T."/>
        </authorList>
    </citation>
    <scope>NUCLEOTIDE SEQUENCE</scope>
    <source>
        <strain evidence="1">GVMAG-M-3300023174-60</strain>
    </source>
</reference>
<proteinExistence type="predicted"/>
<accession>A0A6C0DVH0</accession>
<sequence length="76" mass="8770">MVRITQDNSKSYIGRIIQYNSRGELKYAIIKKLSPTGKTLYIQPVEPNPISLFKEVNTNDLNNTLEIVSRKVYLKI</sequence>